<proteinExistence type="predicted"/>
<organism evidence="1 2">
    <name type="scientific">Ambrosiozyma monospora</name>
    <name type="common">Yeast</name>
    <name type="synonym">Endomycopsis monosporus</name>
    <dbReference type="NCBI Taxonomy" id="43982"/>
    <lineage>
        <taxon>Eukaryota</taxon>
        <taxon>Fungi</taxon>
        <taxon>Dikarya</taxon>
        <taxon>Ascomycota</taxon>
        <taxon>Saccharomycotina</taxon>
        <taxon>Pichiomycetes</taxon>
        <taxon>Pichiales</taxon>
        <taxon>Pichiaceae</taxon>
        <taxon>Ambrosiozyma</taxon>
    </lineage>
</organism>
<accession>A0ACB5T459</accession>
<keyword evidence="2" id="KW-1185">Reference proteome</keyword>
<sequence length="319" mass="35536">MSNFSRRSISRQLSPAKLNRNYLQLLSKYPLLTKSVTALILNAFNEQIASFVAGDLKEFTVKIGSKQFKIRHTLTARVPLMALYGLLLNAPITHYGYQLLNKFIRPPLSGKKKLGQILTSMITITPFISVVTVSYIALINNANFNQLAKLLINRDLTGLKQELKRLYNSIKNSLYNSLFSVIKSSWISGPIFMLIAQKFLEPNLWTVFFSVCYFVLGTYNNAQVKMKAKLSSKDKKDDTKEDDHPESSVYPPQARDTPLFTKPEPTNVFPLSSLGEIKKSTDSSEKLDSSSTEAVGSLAESGSSVIATGSDMYPRINGA</sequence>
<gene>
    <name evidence="1" type="ORF">Amon02_000452800</name>
</gene>
<evidence type="ECO:0000313" key="2">
    <source>
        <dbReference type="Proteomes" id="UP001165064"/>
    </source>
</evidence>
<reference evidence="1" key="1">
    <citation type="submission" date="2023-04" db="EMBL/GenBank/DDBJ databases">
        <title>Ambrosiozyma monospora NBRC 10751.</title>
        <authorList>
            <person name="Ichikawa N."/>
            <person name="Sato H."/>
            <person name="Tonouchi N."/>
        </authorList>
    </citation>
    <scope>NUCLEOTIDE SEQUENCE</scope>
    <source>
        <strain evidence="1">NBRC 10751</strain>
    </source>
</reference>
<name>A0ACB5T459_AMBMO</name>
<dbReference type="EMBL" id="BSXS01003129">
    <property type="protein sequence ID" value="GME80596.1"/>
    <property type="molecule type" value="Genomic_DNA"/>
</dbReference>
<protein>
    <submittedName>
        <fullName evidence="1">Unnamed protein product</fullName>
    </submittedName>
</protein>
<comment type="caution">
    <text evidence="1">The sequence shown here is derived from an EMBL/GenBank/DDBJ whole genome shotgun (WGS) entry which is preliminary data.</text>
</comment>
<dbReference type="Proteomes" id="UP001165064">
    <property type="component" value="Unassembled WGS sequence"/>
</dbReference>
<evidence type="ECO:0000313" key="1">
    <source>
        <dbReference type="EMBL" id="GME80596.1"/>
    </source>
</evidence>